<dbReference type="Pfam" id="PF00026">
    <property type="entry name" value="Asp"/>
    <property type="match status" value="1"/>
</dbReference>
<evidence type="ECO:0000313" key="5">
    <source>
        <dbReference type="EMBL" id="KAJ9155711.1"/>
    </source>
</evidence>
<comment type="caution">
    <text evidence="5">The sequence shown here is derived from an EMBL/GenBank/DDBJ whole genome shotgun (WGS) entry which is preliminary data.</text>
</comment>
<dbReference type="Proteomes" id="UP001174694">
    <property type="component" value="Unassembled WGS sequence"/>
</dbReference>
<sequence length="448" mass="46757">MRQQRQLLLTAVALYGIAGGPASGAIADQGISFLHLPVRTGTRHIRAPGLSRRAFSPVNFTKSADYYTVLLSIGTPPQKISVELDTGSADIWVNPICANAGPLPGSTEECEAAGIYDPSAAVPVQSSSTVTGQSLVGFGPFAGDAVLNYYHDVVSLGDLTVASQLFGIASDSHNETYGRLGLGPHPVYGFNDSLFLSSVAKQGSISSRAFSLYFQPVDDATDGSLLLGGIDRGKFQGALQKLPIIPASEAPINNTWANWVRLDDLSVYLPPLPTATSYKLPQNLPSGGGTGAIIDSGSPAIGLPSNVTAAIYEQLGVQSTTSSDGFPLNKVDCGMRGADGFFNFGFGGTEIGVPVREVVLDGAALGFASGECYLTVYANDVPVLGSPFLRAAYAVFDWDNQNIHLARSANCGTDIVAIGSGPDAVGSPSGNCTPSPKRKIQAERRYGF</sequence>
<dbReference type="InterPro" id="IPR033121">
    <property type="entry name" value="PEPTIDASE_A1"/>
</dbReference>
<evidence type="ECO:0000256" key="3">
    <source>
        <dbReference type="SAM" id="SignalP"/>
    </source>
</evidence>
<feature type="active site" evidence="2">
    <location>
        <position position="85"/>
    </location>
</feature>
<dbReference type="InterPro" id="IPR001461">
    <property type="entry name" value="Aspartic_peptidase_A1"/>
</dbReference>
<dbReference type="PRINTS" id="PR00792">
    <property type="entry name" value="PEPSIN"/>
</dbReference>
<feature type="domain" description="Peptidase A1" evidence="4">
    <location>
        <begin position="67"/>
        <end position="406"/>
    </location>
</feature>
<evidence type="ECO:0000313" key="6">
    <source>
        <dbReference type="Proteomes" id="UP001174694"/>
    </source>
</evidence>
<dbReference type="PROSITE" id="PS51767">
    <property type="entry name" value="PEPTIDASE_A1"/>
    <property type="match status" value="1"/>
</dbReference>
<keyword evidence="6" id="KW-1185">Reference proteome</keyword>
<feature type="active site" evidence="2">
    <location>
        <position position="295"/>
    </location>
</feature>
<feature type="signal peptide" evidence="3">
    <location>
        <begin position="1"/>
        <end position="19"/>
    </location>
</feature>
<reference evidence="5" key="1">
    <citation type="submission" date="2022-07" db="EMBL/GenBank/DDBJ databases">
        <title>Fungi with potential for degradation of polypropylene.</title>
        <authorList>
            <person name="Gostincar C."/>
        </authorList>
    </citation>
    <scope>NUCLEOTIDE SEQUENCE</scope>
    <source>
        <strain evidence="5">EXF-13308</strain>
    </source>
</reference>
<dbReference type="Gene3D" id="2.40.70.10">
    <property type="entry name" value="Acid Proteases"/>
    <property type="match status" value="2"/>
</dbReference>
<organism evidence="5 6">
    <name type="scientific">Pleurostoma richardsiae</name>
    <dbReference type="NCBI Taxonomy" id="41990"/>
    <lineage>
        <taxon>Eukaryota</taxon>
        <taxon>Fungi</taxon>
        <taxon>Dikarya</taxon>
        <taxon>Ascomycota</taxon>
        <taxon>Pezizomycotina</taxon>
        <taxon>Sordariomycetes</taxon>
        <taxon>Sordariomycetidae</taxon>
        <taxon>Calosphaeriales</taxon>
        <taxon>Pleurostomataceae</taxon>
        <taxon>Pleurostoma</taxon>
    </lineage>
</organism>
<dbReference type="PANTHER" id="PTHR47966:SF65">
    <property type="entry name" value="ASPARTIC-TYPE ENDOPEPTIDASE"/>
    <property type="match status" value="1"/>
</dbReference>
<protein>
    <recommendedName>
        <fullName evidence="4">Peptidase A1 domain-containing protein</fullName>
    </recommendedName>
</protein>
<evidence type="ECO:0000259" key="4">
    <source>
        <dbReference type="PROSITE" id="PS51767"/>
    </source>
</evidence>
<evidence type="ECO:0000256" key="1">
    <source>
        <dbReference type="ARBA" id="ARBA00007447"/>
    </source>
</evidence>
<comment type="similarity">
    <text evidence="1">Belongs to the peptidase A1 family.</text>
</comment>
<dbReference type="GO" id="GO:0006508">
    <property type="term" value="P:proteolysis"/>
    <property type="evidence" value="ECO:0007669"/>
    <property type="project" value="InterPro"/>
</dbReference>
<keyword evidence="3" id="KW-0732">Signal</keyword>
<dbReference type="InterPro" id="IPR021109">
    <property type="entry name" value="Peptidase_aspartic_dom_sf"/>
</dbReference>
<evidence type="ECO:0000256" key="2">
    <source>
        <dbReference type="PIRSR" id="PIRSR601461-1"/>
    </source>
</evidence>
<gene>
    <name evidence="5" type="ORF">NKR23_g2007</name>
</gene>
<proteinExistence type="inferred from homology"/>
<dbReference type="SUPFAM" id="SSF50630">
    <property type="entry name" value="Acid proteases"/>
    <property type="match status" value="1"/>
</dbReference>
<accession>A0AA38VJH2</accession>
<name>A0AA38VJH2_9PEZI</name>
<dbReference type="AlphaFoldDB" id="A0AA38VJH2"/>
<feature type="chain" id="PRO_5041381758" description="Peptidase A1 domain-containing protein" evidence="3">
    <location>
        <begin position="20"/>
        <end position="448"/>
    </location>
</feature>
<dbReference type="EMBL" id="JANBVO010000003">
    <property type="protein sequence ID" value="KAJ9155711.1"/>
    <property type="molecule type" value="Genomic_DNA"/>
</dbReference>
<dbReference type="GO" id="GO:0004190">
    <property type="term" value="F:aspartic-type endopeptidase activity"/>
    <property type="evidence" value="ECO:0007669"/>
    <property type="project" value="InterPro"/>
</dbReference>
<dbReference type="PANTHER" id="PTHR47966">
    <property type="entry name" value="BETA-SITE APP-CLEAVING ENZYME, ISOFORM A-RELATED"/>
    <property type="match status" value="1"/>
</dbReference>